<dbReference type="SUPFAM" id="SSF50494">
    <property type="entry name" value="Trypsin-like serine proteases"/>
    <property type="match status" value="1"/>
</dbReference>
<dbReference type="PANTHER" id="PTHR43343:SF3">
    <property type="entry name" value="PROTEASE DO-LIKE 8, CHLOROPLASTIC"/>
    <property type="match status" value="1"/>
</dbReference>
<accession>A0A7W8LF43</accession>
<evidence type="ECO:0000256" key="1">
    <source>
        <dbReference type="ARBA" id="ARBA00022670"/>
    </source>
</evidence>
<dbReference type="InterPro" id="IPR001940">
    <property type="entry name" value="Peptidase_S1C"/>
</dbReference>
<feature type="region of interest" description="Disordered" evidence="3">
    <location>
        <begin position="236"/>
        <end position="255"/>
    </location>
</feature>
<evidence type="ECO:0000313" key="6">
    <source>
        <dbReference type="Proteomes" id="UP000592820"/>
    </source>
</evidence>
<organism evidence="5 6">
    <name type="scientific">Paraburkholderia youngii</name>
    <dbReference type="NCBI Taxonomy" id="2782701"/>
    <lineage>
        <taxon>Bacteria</taxon>
        <taxon>Pseudomonadati</taxon>
        <taxon>Pseudomonadota</taxon>
        <taxon>Betaproteobacteria</taxon>
        <taxon>Burkholderiales</taxon>
        <taxon>Burkholderiaceae</taxon>
        <taxon>Paraburkholderia</taxon>
    </lineage>
</organism>
<dbReference type="Proteomes" id="UP000592820">
    <property type="component" value="Unassembled WGS sequence"/>
</dbReference>
<evidence type="ECO:0000256" key="4">
    <source>
        <dbReference type="SAM" id="SignalP"/>
    </source>
</evidence>
<dbReference type="GO" id="GO:0006508">
    <property type="term" value="P:proteolysis"/>
    <property type="evidence" value="ECO:0007669"/>
    <property type="project" value="UniProtKB-KW"/>
</dbReference>
<keyword evidence="4" id="KW-0732">Signal</keyword>
<dbReference type="InterPro" id="IPR009003">
    <property type="entry name" value="Peptidase_S1_PA"/>
</dbReference>
<dbReference type="GO" id="GO:0004252">
    <property type="term" value="F:serine-type endopeptidase activity"/>
    <property type="evidence" value="ECO:0007669"/>
    <property type="project" value="InterPro"/>
</dbReference>
<dbReference type="PANTHER" id="PTHR43343">
    <property type="entry name" value="PEPTIDASE S12"/>
    <property type="match status" value="1"/>
</dbReference>
<reference evidence="5 6" key="1">
    <citation type="submission" date="2020-08" db="EMBL/GenBank/DDBJ databases">
        <title>Genomic Encyclopedia of Type Strains, Phase IV (KMG-V): Genome sequencing to study the core and pangenomes of soil and plant-associated prokaryotes.</title>
        <authorList>
            <person name="Whitman W."/>
        </authorList>
    </citation>
    <scope>NUCLEOTIDE SEQUENCE [LARGE SCALE GENOMIC DNA]</scope>
    <source>
        <strain evidence="5 6">JPY162</strain>
    </source>
</reference>
<evidence type="ECO:0008006" key="7">
    <source>
        <dbReference type="Google" id="ProtNLM"/>
    </source>
</evidence>
<sequence length="358" mass="38140">MLRKPFEAFEYRIRMLVVVLALSATADICSGQQAMDASGLYEKLVSSVWTVVVNTNTSRQIGSAVVMGDGRLVTNCHVLSGGHSIAIVHQNVSYGARLLAPDAERDLCLITAENFHAPAVNIASPKTIKIGERVFAIGSPVGRENTLSDGLVSEIDHGLDGAVNRIQFTAPISHGSSGGGLFDSEGRLVGITSSMISSSEAQNINFAIPAEWIVEIPARAQVQLARWREQQAARIATTASVPPSQPTTSGPEQGDFVGSTTSGTPILLSSHGEWLKKTCQARSIPTITTIQSPEHGRLDIKEGDFKIGSQTGGRCVGQTITGIQVFYISNPDFKGREVIRYISSGAPTVTKTAIVDVR</sequence>
<dbReference type="PRINTS" id="PR00834">
    <property type="entry name" value="PROTEASES2C"/>
</dbReference>
<dbReference type="RefSeq" id="WP_176366173.1">
    <property type="nucleotide sequence ID" value="NZ_JACHDE010000034.1"/>
</dbReference>
<feature type="chain" id="PRO_5030726420" description="Serine protease" evidence="4">
    <location>
        <begin position="27"/>
        <end position="358"/>
    </location>
</feature>
<dbReference type="InterPro" id="IPR051201">
    <property type="entry name" value="Chloro_Bact_Ser_Proteases"/>
</dbReference>
<name>A0A7W8LF43_9BURK</name>
<keyword evidence="1" id="KW-0645">Protease</keyword>
<evidence type="ECO:0000256" key="3">
    <source>
        <dbReference type="SAM" id="MobiDB-lite"/>
    </source>
</evidence>
<dbReference type="Pfam" id="PF13365">
    <property type="entry name" value="Trypsin_2"/>
    <property type="match status" value="1"/>
</dbReference>
<dbReference type="EMBL" id="JACHDE010000034">
    <property type="protein sequence ID" value="MBB5405443.1"/>
    <property type="molecule type" value="Genomic_DNA"/>
</dbReference>
<evidence type="ECO:0000313" key="5">
    <source>
        <dbReference type="EMBL" id="MBB5405443.1"/>
    </source>
</evidence>
<evidence type="ECO:0000256" key="2">
    <source>
        <dbReference type="ARBA" id="ARBA00022801"/>
    </source>
</evidence>
<dbReference type="AlphaFoldDB" id="A0A7W8LF43"/>
<gene>
    <name evidence="5" type="ORF">HDG41_007539</name>
</gene>
<keyword evidence="2" id="KW-0378">Hydrolase</keyword>
<dbReference type="Gene3D" id="2.40.10.120">
    <property type="match status" value="1"/>
</dbReference>
<feature type="signal peptide" evidence="4">
    <location>
        <begin position="1"/>
        <end position="26"/>
    </location>
</feature>
<feature type="compositionally biased region" description="Polar residues" evidence="3">
    <location>
        <begin position="237"/>
        <end position="251"/>
    </location>
</feature>
<protein>
    <recommendedName>
        <fullName evidence="7">Serine protease</fullName>
    </recommendedName>
</protein>
<proteinExistence type="predicted"/>
<comment type="caution">
    <text evidence="5">The sequence shown here is derived from an EMBL/GenBank/DDBJ whole genome shotgun (WGS) entry which is preliminary data.</text>
</comment>